<dbReference type="AlphaFoldDB" id="A0A084JGP5"/>
<dbReference type="Gene3D" id="2.40.10.220">
    <property type="entry name" value="predicted glycosyltransferase like domains"/>
    <property type="match status" value="1"/>
</dbReference>
<protein>
    <recommendedName>
        <fullName evidence="1">PilZ domain-containing protein</fullName>
    </recommendedName>
</protein>
<dbReference type="InterPro" id="IPR009875">
    <property type="entry name" value="PilZ_domain"/>
</dbReference>
<evidence type="ECO:0000313" key="2">
    <source>
        <dbReference type="EMBL" id="KEZ88129.1"/>
    </source>
</evidence>
<dbReference type="EMBL" id="JPME01000026">
    <property type="protein sequence ID" value="KEZ88129.1"/>
    <property type="molecule type" value="Genomic_DNA"/>
</dbReference>
<sequence length="215" mass="24118">MFTECEKASVFSLTGVFIAEVRVVDSHMDSMGLIFNEEDMDKVNTESVIVFHDGVQGLVTCKCRLSGRVKISGEEIGEIGNAIYKVPCVIDELIGTEQRRRDLKVRVSLPVILETADSDGKVTHIAAKIKDLSAGGVGLETAVELSVGQIFSFLFETDNDCTRLKGCILWIKKLSGENEPPRYRYGSRFFDMTSYQESMVRKFAFLEQLKKRKTQ</sequence>
<feature type="domain" description="PilZ" evidence="1">
    <location>
        <begin position="98"/>
        <end position="205"/>
    </location>
</feature>
<comment type="caution">
    <text evidence="2">The sequence shown here is derived from an EMBL/GenBank/DDBJ whole genome shotgun (WGS) entry which is preliminary data.</text>
</comment>
<name>A0A084JGP5_9FIRM</name>
<dbReference type="STRING" id="29354.IO98_19360"/>
<evidence type="ECO:0000313" key="3">
    <source>
        <dbReference type="Proteomes" id="UP000028525"/>
    </source>
</evidence>
<evidence type="ECO:0000259" key="1">
    <source>
        <dbReference type="Pfam" id="PF07238"/>
    </source>
</evidence>
<gene>
    <name evidence="2" type="ORF">IO98_19360</name>
</gene>
<dbReference type="OrthoDB" id="1897520at2"/>
<dbReference type="Proteomes" id="UP000028525">
    <property type="component" value="Unassembled WGS sequence"/>
</dbReference>
<organism evidence="2 3">
    <name type="scientific">Lacrimispora celerecrescens</name>
    <dbReference type="NCBI Taxonomy" id="29354"/>
    <lineage>
        <taxon>Bacteria</taxon>
        <taxon>Bacillati</taxon>
        <taxon>Bacillota</taxon>
        <taxon>Clostridia</taxon>
        <taxon>Lachnospirales</taxon>
        <taxon>Lachnospiraceae</taxon>
        <taxon>Lacrimispora</taxon>
    </lineage>
</organism>
<proteinExistence type="predicted"/>
<dbReference type="GO" id="GO:0035438">
    <property type="term" value="F:cyclic-di-GMP binding"/>
    <property type="evidence" value="ECO:0007669"/>
    <property type="project" value="InterPro"/>
</dbReference>
<accession>A0A084JGP5</accession>
<dbReference type="RefSeq" id="WP_038283846.1">
    <property type="nucleotide sequence ID" value="NZ_JPME01000026.1"/>
</dbReference>
<dbReference type="Pfam" id="PF07238">
    <property type="entry name" value="PilZ"/>
    <property type="match status" value="1"/>
</dbReference>
<keyword evidence="3" id="KW-1185">Reference proteome</keyword>
<reference evidence="2 3" key="1">
    <citation type="submission" date="2014-07" db="EMBL/GenBank/DDBJ databases">
        <title>Draft genome of Clostridium celerecrescens 152B isolated from sediments associated with methane hydrate from Krishna Godavari basin.</title>
        <authorList>
            <person name="Honkalas V.S."/>
            <person name="Dabir A.P."/>
            <person name="Arora P."/>
            <person name="Dhakephalkar P.K."/>
        </authorList>
    </citation>
    <scope>NUCLEOTIDE SEQUENCE [LARGE SCALE GENOMIC DNA]</scope>
    <source>
        <strain evidence="2 3">152B</strain>
    </source>
</reference>